<name>A0A0B1ZVL1_9SPHN</name>
<evidence type="ECO:0000256" key="5">
    <source>
        <dbReference type="ARBA" id="ARBA00022692"/>
    </source>
</evidence>
<keyword evidence="7" id="KW-0406">Ion transport</keyword>
<dbReference type="InterPro" id="IPR000531">
    <property type="entry name" value="Beta-barrel_TonB"/>
</dbReference>
<evidence type="ECO:0000256" key="10">
    <source>
        <dbReference type="ARBA" id="ARBA00023237"/>
    </source>
</evidence>
<dbReference type="Gene3D" id="2.40.170.20">
    <property type="entry name" value="TonB-dependent receptor, beta-barrel domain"/>
    <property type="match status" value="1"/>
</dbReference>
<keyword evidence="5 11" id="KW-0812">Transmembrane</keyword>
<feature type="signal peptide" evidence="13">
    <location>
        <begin position="1"/>
        <end position="28"/>
    </location>
</feature>
<evidence type="ECO:0000256" key="8">
    <source>
        <dbReference type="ARBA" id="ARBA00023077"/>
    </source>
</evidence>
<reference evidence="16 17" key="1">
    <citation type="submission" date="2014-10" db="EMBL/GenBank/DDBJ databases">
        <title>Genome sequence of Novosphingobium malaysiense MUSC 273(T).</title>
        <authorList>
            <person name="Lee L.-H."/>
        </authorList>
    </citation>
    <scope>NUCLEOTIDE SEQUENCE [LARGE SCALE GENOMIC DNA]</scope>
    <source>
        <strain evidence="16 17">MUSC 273</strain>
    </source>
</reference>
<evidence type="ECO:0000256" key="2">
    <source>
        <dbReference type="ARBA" id="ARBA00022448"/>
    </source>
</evidence>
<protein>
    <submittedName>
        <fullName evidence="16">TonB-dependent receptor</fullName>
    </submittedName>
</protein>
<keyword evidence="3 11" id="KW-1134">Transmembrane beta strand</keyword>
<dbReference type="InterPro" id="IPR039426">
    <property type="entry name" value="TonB-dep_rcpt-like"/>
</dbReference>
<feature type="domain" description="TonB-dependent receptor plug" evidence="15">
    <location>
        <begin position="52"/>
        <end position="158"/>
    </location>
</feature>
<keyword evidence="9 11" id="KW-0472">Membrane</keyword>
<keyword evidence="6" id="KW-0408">Iron</keyword>
<evidence type="ECO:0000259" key="14">
    <source>
        <dbReference type="Pfam" id="PF00593"/>
    </source>
</evidence>
<dbReference type="Pfam" id="PF00593">
    <property type="entry name" value="TonB_dep_Rec_b-barrel"/>
    <property type="match status" value="1"/>
</dbReference>
<evidence type="ECO:0000313" key="17">
    <source>
        <dbReference type="Proteomes" id="UP000031057"/>
    </source>
</evidence>
<evidence type="ECO:0000259" key="15">
    <source>
        <dbReference type="Pfam" id="PF07715"/>
    </source>
</evidence>
<keyword evidence="2 11" id="KW-0813">Transport</keyword>
<dbReference type="InterPro" id="IPR036942">
    <property type="entry name" value="Beta-barrel_TonB_sf"/>
</dbReference>
<dbReference type="InterPro" id="IPR012910">
    <property type="entry name" value="Plug_dom"/>
</dbReference>
<evidence type="ECO:0000256" key="4">
    <source>
        <dbReference type="ARBA" id="ARBA00022496"/>
    </source>
</evidence>
<evidence type="ECO:0000313" key="16">
    <source>
        <dbReference type="EMBL" id="KHK93177.1"/>
    </source>
</evidence>
<comment type="subcellular location">
    <subcellularLocation>
        <location evidence="1 11">Cell outer membrane</location>
        <topology evidence="1 11">Multi-pass membrane protein</topology>
    </subcellularLocation>
</comment>
<keyword evidence="13" id="KW-0732">Signal</keyword>
<evidence type="ECO:0000256" key="13">
    <source>
        <dbReference type="SAM" id="SignalP"/>
    </source>
</evidence>
<feature type="domain" description="TonB-dependent receptor-like beta-barrel" evidence="14">
    <location>
        <begin position="247"/>
        <end position="735"/>
    </location>
</feature>
<evidence type="ECO:0000256" key="12">
    <source>
        <dbReference type="RuleBase" id="RU003357"/>
    </source>
</evidence>
<dbReference type="PROSITE" id="PS52016">
    <property type="entry name" value="TONB_DEPENDENT_REC_3"/>
    <property type="match status" value="1"/>
</dbReference>
<evidence type="ECO:0000256" key="7">
    <source>
        <dbReference type="ARBA" id="ARBA00023065"/>
    </source>
</evidence>
<dbReference type="RefSeq" id="WP_039278735.1">
    <property type="nucleotide sequence ID" value="NZ_JTDI01000001.1"/>
</dbReference>
<feature type="chain" id="PRO_5002065631" evidence="13">
    <location>
        <begin position="29"/>
        <end position="769"/>
    </location>
</feature>
<proteinExistence type="inferred from homology"/>
<accession>A0A0B1ZVL1</accession>
<dbReference type="SUPFAM" id="SSF56935">
    <property type="entry name" value="Porins"/>
    <property type="match status" value="1"/>
</dbReference>
<evidence type="ECO:0000256" key="11">
    <source>
        <dbReference type="PROSITE-ProRule" id="PRU01360"/>
    </source>
</evidence>
<dbReference type="GO" id="GO:0006826">
    <property type="term" value="P:iron ion transport"/>
    <property type="evidence" value="ECO:0007669"/>
    <property type="project" value="UniProtKB-KW"/>
</dbReference>
<dbReference type="PANTHER" id="PTHR32552:SF81">
    <property type="entry name" value="TONB-DEPENDENT OUTER MEMBRANE RECEPTOR"/>
    <property type="match status" value="1"/>
</dbReference>
<evidence type="ECO:0000256" key="3">
    <source>
        <dbReference type="ARBA" id="ARBA00022452"/>
    </source>
</evidence>
<evidence type="ECO:0000256" key="1">
    <source>
        <dbReference type="ARBA" id="ARBA00004571"/>
    </source>
</evidence>
<keyword evidence="16" id="KW-0675">Receptor</keyword>
<dbReference type="AlphaFoldDB" id="A0A0B1ZVL1"/>
<dbReference type="Proteomes" id="UP000031057">
    <property type="component" value="Unassembled WGS sequence"/>
</dbReference>
<keyword evidence="10 11" id="KW-0998">Cell outer membrane</keyword>
<keyword evidence="4" id="KW-0410">Iron transport</keyword>
<evidence type="ECO:0000256" key="9">
    <source>
        <dbReference type="ARBA" id="ARBA00023136"/>
    </source>
</evidence>
<keyword evidence="8 12" id="KW-0798">TonB box</keyword>
<keyword evidence="17" id="KW-1185">Reference proteome</keyword>
<dbReference type="PANTHER" id="PTHR32552">
    <property type="entry name" value="FERRICHROME IRON RECEPTOR-RELATED"/>
    <property type="match status" value="1"/>
</dbReference>
<dbReference type="Pfam" id="PF07715">
    <property type="entry name" value="Plug"/>
    <property type="match status" value="1"/>
</dbReference>
<organism evidence="16 17">
    <name type="scientific">Novosphingobium malaysiense</name>
    <dbReference type="NCBI Taxonomy" id="1348853"/>
    <lineage>
        <taxon>Bacteria</taxon>
        <taxon>Pseudomonadati</taxon>
        <taxon>Pseudomonadota</taxon>
        <taxon>Alphaproteobacteria</taxon>
        <taxon>Sphingomonadales</taxon>
        <taxon>Sphingomonadaceae</taxon>
        <taxon>Novosphingobium</taxon>
    </lineage>
</organism>
<dbReference type="OrthoDB" id="7463630at2"/>
<dbReference type="STRING" id="1348853.LK12_02250"/>
<comment type="caution">
    <text evidence="16">The sequence shown here is derived from an EMBL/GenBank/DDBJ whole genome shotgun (WGS) entry which is preliminary data.</text>
</comment>
<dbReference type="GO" id="GO:0009279">
    <property type="term" value="C:cell outer membrane"/>
    <property type="evidence" value="ECO:0007669"/>
    <property type="project" value="UniProtKB-SubCell"/>
</dbReference>
<gene>
    <name evidence="16" type="ORF">LK12_02250</name>
</gene>
<comment type="similarity">
    <text evidence="11 12">Belongs to the TonB-dependent receptor family.</text>
</comment>
<sequence length="769" mass="83398">MSRISAFTTSSIFGLVGLAVALPAPAMAQDDPATDSENAPIIVTAQRREEKQIDVPITITAIGQDQLKTANIRNLADISKVTPGLRFDNASAFFQPTIRGVGTPVTTSGGGSNVGIYIDGFYSPNPLAADFQLMNVQSIQVLKGPQGTLFGRNTTGGAILVQTADPSTVTAVETKVTVSRFNQVKAQGYATVGLTDDIAVDVEGQYSRGDGWKTNIVTGQEVGDYRNWSVRTGIKAQLSSDVSVLLRYQHNHTNDPNPALVSSYRDPVFGEGQPYYAGPGETTYDPDEIASAYPIFIHNTSDVVQGTIKADLGFADLASYSQYRRERVDSSISLDYNGTPFLALGLPNKNSTWSQEFLLNSKPGGRLQWTTGLFAFSNKDIYVTYIDNFYPTRVRLGGNGTTTQTFAGYIDATYELAPNLFLTGGVRYSHDRVVNAYWNTRYLAPAYTMADGTVVPAPDGIVDVPDISSNHWTPRAVIRYKPDDQSSIYASYTKGYKAEIIDVGGSCENPTGNLFTGPFECNPIKPEKIDAYEVGYKFDNRVVSLDLSAFYYDYRNLQVSLYLQGGQASIINAAKAKIYGIDGQLSVRVTERLRVTAAGAWTHARYTEFNHAPVFTTCNPAAAGLTLADYAPTGVCGNGAAFYLQGTAIGQEPVTLRHTRMQRAPDFTGNAGIHYTADAGGGTLQLSGIAAYSSKVYFGPSGSQFYQKAYATLALRAQWTDETDRFTVAVFGDNVTDKRYKTTVQSGGNGVGANWNEPATYGIEFGYRY</sequence>
<dbReference type="EMBL" id="JTDI01000001">
    <property type="protein sequence ID" value="KHK93177.1"/>
    <property type="molecule type" value="Genomic_DNA"/>
</dbReference>
<evidence type="ECO:0000256" key="6">
    <source>
        <dbReference type="ARBA" id="ARBA00023004"/>
    </source>
</evidence>